<keyword evidence="3 6" id="KW-0812">Transmembrane</keyword>
<dbReference type="Pfam" id="PF02653">
    <property type="entry name" value="BPD_transp_2"/>
    <property type="match status" value="1"/>
</dbReference>
<dbReference type="EMBL" id="JAICBX010000005">
    <property type="protein sequence ID" value="MBW8640025.1"/>
    <property type="molecule type" value="Genomic_DNA"/>
</dbReference>
<dbReference type="PANTHER" id="PTHR47089:SF1">
    <property type="entry name" value="GUANOSINE ABC TRANSPORTER PERMEASE PROTEIN NUPP"/>
    <property type="match status" value="1"/>
</dbReference>
<reference evidence="7" key="1">
    <citation type="submission" date="2021-08" db="EMBL/GenBank/DDBJ databases">
        <title>Hoeflea bacterium WL0058 sp. nov., isolated from the sediment.</title>
        <authorList>
            <person name="Wang L."/>
            <person name="Zhang D."/>
        </authorList>
    </citation>
    <scope>NUCLEOTIDE SEQUENCE</scope>
    <source>
        <strain evidence="7">WL0058</strain>
    </source>
</reference>
<evidence type="ECO:0000256" key="5">
    <source>
        <dbReference type="ARBA" id="ARBA00023136"/>
    </source>
</evidence>
<dbReference type="CDD" id="cd06580">
    <property type="entry name" value="TM_PBP1_transp_TpRbsC_like"/>
    <property type="match status" value="1"/>
</dbReference>
<feature type="transmembrane region" description="Helical" evidence="6">
    <location>
        <begin position="202"/>
        <end position="220"/>
    </location>
</feature>
<name>A0AAE3D1U5_9HYPH</name>
<dbReference type="PANTHER" id="PTHR47089">
    <property type="entry name" value="ABC TRANSPORTER, PERMEASE PROTEIN"/>
    <property type="match status" value="1"/>
</dbReference>
<evidence type="ECO:0000256" key="6">
    <source>
        <dbReference type="SAM" id="Phobius"/>
    </source>
</evidence>
<dbReference type="Proteomes" id="UP001196509">
    <property type="component" value="Unassembled WGS sequence"/>
</dbReference>
<organism evidence="7 8">
    <name type="scientific">Flavimaribacter sediminis</name>
    <dbReference type="NCBI Taxonomy" id="2865987"/>
    <lineage>
        <taxon>Bacteria</taxon>
        <taxon>Pseudomonadati</taxon>
        <taxon>Pseudomonadota</taxon>
        <taxon>Alphaproteobacteria</taxon>
        <taxon>Hyphomicrobiales</taxon>
        <taxon>Rhizobiaceae</taxon>
        <taxon>Flavimaribacter</taxon>
    </lineage>
</organism>
<accession>A0AAE3D1U5</accession>
<evidence type="ECO:0000256" key="3">
    <source>
        <dbReference type="ARBA" id="ARBA00022692"/>
    </source>
</evidence>
<gene>
    <name evidence="7" type="ORF">K1W69_22710</name>
</gene>
<keyword evidence="4 6" id="KW-1133">Transmembrane helix</keyword>
<evidence type="ECO:0000313" key="8">
    <source>
        <dbReference type="Proteomes" id="UP001196509"/>
    </source>
</evidence>
<feature type="transmembrane region" description="Helical" evidence="6">
    <location>
        <begin position="151"/>
        <end position="170"/>
    </location>
</feature>
<feature type="transmembrane region" description="Helical" evidence="6">
    <location>
        <begin position="64"/>
        <end position="86"/>
    </location>
</feature>
<feature type="transmembrane region" description="Helical" evidence="6">
    <location>
        <begin position="302"/>
        <end position="323"/>
    </location>
</feature>
<dbReference type="InterPro" id="IPR001851">
    <property type="entry name" value="ABC_transp_permease"/>
</dbReference>
<dbReference type="GO" id="GO:0022857">
    <property type="term" value="F:transmembrane transporter activity"/>
    <property type="evidence" value="ECO:0007669"/>
    <property type="project" value="InterPro"/>
</dbReference>
<feature type="transmembrane region" description="Helical" evidence="6">
    <location>
        <begin position="329"/>
        <end position="348"/>
    </location>
</feature>
<keyword evidence="8" id="KW-1185">Reference proteome</keyword>
<evidence type="ECO:0000313" key="7">
    <source>
        <dbReference type="EMBL" id="MBW8640025.1"/>
    </source>
</evidence>
<evidence type="ECO:0000256" key="4">
    <source>
        <dbReference type="ARBA" id="ARBA00022989"/>
    </source>
</evidence>
<dbReference type="GO" id="GO:0005886">
    <property type="term" value="C:plasma membrane"/>
    <property type="evidence" value="ECO:0007669"/>
    <property type="project" value="UniProtKB-SubCell"/>
</dbReference>
<feature type="transmembrane region" description="Helical" evidence="6">
    <location>
        <begin position="93"/>
        <end position="113"/>
    </location>
</feature>
<keyword evidence="5 6" id="KW-0472">Membrane</keyword>
<dbReference type="AlphaFoldDB" id="A0AAE3D1U5"/>
<comment type="caution">
    <text evidence="7">The sequence shown here is derived from an EMBL/GenBank/DDBJ whole genome shotgun (WGS) entry which is preliminary data.</text>
</comment>
<feature type="transmembrane region" description="Helical" evidence="6">
    <location>
        <begin position="119"/>
        <end position="139"/>
    </location>
</feature>
<comment type="subcellular location">
    <subcellularLocation>
        <location evidence="1">Cell membrane</location>
        <topology evidence="1">Multi-pass membrane protein</topology>
    </subcellularLocation>
</comment>
<feature type="transmembrane region" description="Helical" evidence="6">
    <location>
        <begin position="23"/>
        <end position="44"/>
    </location>
</feature>
<feature type="transmembrane region" description="Helical" evidence="6">
    <location>
        <begin position="241"/>
        <end position="264"/>
    </location>
</feature>
<keyword evidence="2" id="KW-1003">Cell membrane</keyword>
<dbReference type="RefSeq" id="WP_220230747.1">
    <property type="nucleotide sequence ID" value="NZ_JAICBX010000005.1"/>
</dbReference>
<evidence type="ECO:0000256" key="1">
    <source>
        <dbReference type="ARBA" id="ARBA00004651"/>
    </source>
</evidence>
<evidence type="ECO:0000256" key="2">
    <source>
        <dbReference type="ARBA" id="ARBA00022475"/>
    </source>
</evidence>
<feature type="transmembrane region" description="Helical" evidence="6">
    <location>
        <begin position="276"/>
        <end position="295"/>
    </location>
</feature>
<protein>
    <submittedName>
        <fullName evidence="7">ABC transporter permease</fullName>
    </submittedName>
</protein>
<proteinExistence type="predicted"/>
<sequence>MADVSVESQSSAMSPSLWLEKGFGLAFPFIVALVVAAVILLAIGENPIDIFSLMAKESFGSERRIAATLSAATPLLFTAVATAICFRTGVFNVGVEGAFVVGGIAAAFIGFSLPAGMGFTIILFAFAFAALVGAIWLYIPGVLLAKLQVDEVVSTLMLNFVAFGVTGYLVNGPLLSEVSGNNVTPPVHEAAELTRLMPPSTLHAGFIVGILVVIAYAVWARRTPTGFSAAMVGYSQRFSRAVGISVPASIILVMVLSGVVAGFGGASHALGQLHRFSDGFSAGYGFTGMAVALLGRNSAIGIVLGAILFGALASAGTTIQLFSNIPLDLVNIIQGTVMIFAVVEIGRLRFLSRRAAP</sequence>